<proteinExistence type="predicted"/>
<accession>A0ABV8M0I4</accession>
<evidence type="ECO:0000256" key="1">
    <source>
        <dbReference type="SAM" id="MobiDB-lite"/>
    </source>
</evidence>
<name>A0ABV8M0I4_9ACTN</name>
<keyword evidence="3" id="KW-1185">Reference proteome</keyword>
<dbReference type="EMBL" id="JBHSAY010000029">
    <property type="protein sequence ID" value="MFC4136182.1"/>
    <property type="molecule type" value="Genomic_DNA"/>
</dbReference>
<evidence type="ECO:0000313" key="2">
    <source>
        <dbReference type="EMBL" id="MFC4136182.1"/>
    </source>
</evidence>
<evidence type="ECO:0000313" key="3">
    <source>
        <dbReference type="Proteomes" id="UP001595816"/>
    </source>
</evidence>
<dbReference type="Proteomes" id="UP001595816">
    <property type="component" value="Unassembled WGS sequence"/>
</dbReference>
<sequence>MRVGFAAQTLTVPPGTPMGGYAFREGTATGTLDPLRVSAITWSDGVRRFGLALIDAICVNADLTQAARAAVSGVDLLWVAASHTHAGPETGCVPGGTATPPDWLATLSTAVADTIAAARRAETGASGLVHSGPLHGVGAVRSHYAGEPRVPLDVVEIVSEGRRAGVLVVLPVHPTVLPSENLLVSADLTGAVRRALADRLGPGTWIAVAAGAAGDISTRRTRQGQDASELDRLGALVADRCLELLDKAAAPAPETGSTDSSAPRVGWADGSAPGIGGASDGSAPGIGWASGGSAPGIGWAADGDLDWRSRRVTLEPKPPVDANALIAAAEDGIRAASDPIAARIAEGNLDGARMAAVVAPPEIEAEVAAVRIGDLLLAGLPGEPFLSAAEDLRLANRAREEQQGCPRAVVVLGYTNAYPGYLPPAAAYGSATYEVLASAAAPGSAELITRTVADLFAALTPPP</sequence>
<organism evidence="2 3">
    <name type="scientific">Hamadaea flava</name>
    <dbReference type="NCBI Taxonomy" id="1742688"/>
    <lineage>
        <taxon>Bacteria</taxon>
        <taxon>Bacillati</taxon>
        <taxon>Actinomycetota</taxon>
        <taxon>Actinomycetes</taxon>
        <taxon>Micromonosporales</taxon>
        <taxon>Micromonosporaceae</taxon>
        <taxon>Hamadaea</taxon>
    </lineage>
</organism>
<feature type="region of interest" description="Disordered" evidence="1">
    <location>
        <begin position="250"/>
        <end position="287"/>
    </location>
</feature>
<dbReference type="RefSeq" id="WP_253751407.1">
    <property type="nucleotide sequence ID" value="NZ_JAMZDZ010000001.1"/>
</dbReference>
<gene>
    <name evidence="2" type="ORF">ACFOZ4_36715</name>
</gene>
<comment type="caution">
    <text evidence="2">The sequence shown here is derived from an EMBL/GenBank/DDBJ whole genome shotgun (WGS) entry which is preliminary data.</text>
</comment>
<evidence type="ECO:0008006" key="4">
    <source>
        <dbReference type="Google" id="ProtNLM"/>
    </source>
</evidence>
<protein>
    <recommendedName>
        <fullName evidence="4">Neutral/alkaline non-lysosomal ceramidase N-terminal domain-containing protein</fullName>
    </recommendedName>
</protein>
<reference evidence="3" key="1">
    <citation type="journal article" date="2019" name="Int. J. Syst. Evol. Microbiol.">
        <title>The Global Catalogue of Microorganisms (GCM) 10K type strain sequencing project: providing services to taxonomists for standard genome sequencing and annotation.</title>
        <authorList>
            <consortium name="The Broad Institute Genomics Platform"/>
            <consortium name="The Broad Institute Genome Sequencing Center for Infectious Disease"/>
            <person name="Wu L."/>
            <person name="Ma J."/>
        </authorList>
    </citation>
    <scope>NUCLEOTIDE SEQUENCE [LARGE SCALE GENOMIC DNA]</scope>
    <source>
        <strain evidence="3">CGMCC 4.7289</strain>
    </source>
</reference>